<dbReference type="Proteomes" id="UP001139648">
    <property type="component" value="Unassembled WGS sequence"/>
</dbReference>
<dbReference type="InterPro" id="IPR008972">
    <property type="entry name" value="Cupredoxin"/>
</dbReference>
<dbReference type="SUPFAM" id="SSF49503">
    <property type="entry name" value="Cupredoxins"/>
    <property type="match status" value="2"/>
</dbReference>
<keyword evidence="4" id="KW-1185">Reference proteome</keyword>
<dbReference type="Pfam" id="PF13473">
    <property type="entry name" value="Cupredoxin_1"/>
    <property type="match status" value="1"/>
</dbReference>
<feature type="chain" id="PRO_5040855005" evidence="1">
    <location>
        <begin position="21"/>
        <end position="265"/>
    </location>
</feature>
<feature type="signal peptide" evidence="1">
    <location>
        <begin position="1"/>
        <end position="20"/>
    </location>
</feature>
<dbReference type="InterPro" id="IPR028096">
    <property type="entry name" value="EfeO_Cupredoxin"/>
</dbReference>
<organism evidence="3 4">
    <name type="scientific">Nonomuraea thailandensis</name>
    <dbReference type="NCBI Taxonomy" id="1188745"/>
    <lineage>
        <taxon>Bacteria</taxon>
        <taxon>Bacillati</taxon>
        <taxon>Actinomycetota</taxon>
        <taxon>Actinomycetes</taxon>
        <taxon>Streptosporangiales</taxon>
        <taxon>Streptosporangiaceae</taxon>
        <taxon>Nonomuraea</taxon>
    </lineage>
</organism>
<dbReference type="RefSeq" id="WP_253745026.1">
    <property type="nucleotide sequence ID" value="NZ_BAABKA010000018.1"/>
</dbReference>
<gene>
    <name evidence="3" type="ORF">HD597_004944</name>
</gene>
<sequence length="265" mass="26873">MAGCLLTAAAVVVATNGVPAGPSAVTATGSRTVEVTLSGMRVRPAVIEAPAGTVLTLRVTNADAQRHDLRLASGERTPMLSSGQSATLTLPPLGESVDGWCTVAGHRAAGMTMRIVPAGGHDGHGTRAAQAGPLDLGEPGSDGQVAKIRQGAPDGWMFNGAAAGYDHAPLRARAGERVRIWAVAADPSSGTALHVVGAPFDTIYKEGAYLLRAGDPGGAQVLDLAPAQGGFAELVFPEAGRYPVVDHALRRAEAGAHGLFEVSAP</sequence>
<evidence type="ECO:0000313" key="4">
    <source>
        <dbReference type="Proteomes" id="UP001139648"/>
    </source>
</evidence>
<comment type="caution">
    <text evidence="3">The sequence shown here is derived from an EMBL/GenBank/DDBJ whole genome shotgun (WGS) entry which is preliminary data.</text>
</comment>
<protein>
    <submittedName>
        <fullName evidence="3">FtsP/CotA-like multicopper oxidase with cupredoxin domain</fullName>
    </submittedName>
</protein>
<accession>A0A9X2K326</accession>
<evidence type="ECO:0000313" key="3">
    <source>
        <dbReference type="EMBL" id="MCP2357924.1"/>
    </source>
</evidence>
<feature type="domain" description="EfeO-type cupredoxin-like" evidence="2">
    <location>
        <begin position="21"/>
        <end position="93"/>
    </location>
</feature>
<reference evidence="3" key="1">
    <citation type="submission" date="2022-06" db="EMBL/GenBank/DDBJ databases">
        <title>Sequencing the genomes of 1000 actinobacteria strains.</title>
        <authorList>
            <person name="Klenk H.-P."/>
        </authorList>
    </citation>
    <scope>NUCLEOTIDE SEQUENCE</scope>
    <source>
        <strain evidence="3">DSM 46694</strain>
    </source>
</reference>
<keyword evidence="1" id="KW-0732">Signal</keyword>
<evidence type="ECO:0000256" key="1">
    <source>
        <dbReference type="SAM" id="SignalP"/>
    </source>
</evidence>
<dbReference type="Gene3D" id="2.60.40.420">
    <property type="entry name" value="Cupredoxins - blue copper proteins"/>
    <property type="match status" value="2"/>
</dbReference>
<name>A0A9X2K326_9ACTN</name>
<dbReference type="EMBL" id="JAMZEB010000002">
    <property type="protein sequence ID" value="MCP2357924.1"/>
    <property type="molecule type" value="Genomic_DNA"/>
</dbReference>
<evidence type="ECO:0000259" key="2">
    <source>
        <dbReference type="Pfam" id="PF13473"/>
    </source>
</evidence>
<dbReference type="AlphaFoldDB" id="A0A9X2K326"/>
<proteinExistence type="predicted"/>